<dbReference type="Gene3D" id="3.40.50.10140">
    <property type="entry name" value="Toll/interleukin-1 receptor homology (TIR) domain"/>
    <property type="match status" value="1"/>
</dbReference>
<dbReference type="GO" id="GO:0007165">
    <property type="term" value="P:signal transduction"/>
    <property type="evidence" value="ECO:0007669"/>
    <property type="project" value="InterPro"/>
</dbReference>
<dbReference type="PANTHER" id="PTHR32009:SF121">
    <property type="entry name" value="SIMILAR TO PART OF DISEASE RESISTANCE PROTEIN-RELATED"/>
    <property type="match status" value="1"/>
</dbReference>
<gene>
    <name evidence="8" type="ORF">VITISV_008452</name>
</gene>
<comment type="subcellular location">
    <subcellularLocation>
        <location evidence="2">Cytoplasm</location>
    </subcellularLocation>
    <subcellularLocation>
        <location evidence="1">Nucleus</location>
    </subcellularLocation>
</comment>
<dbReference type="AlphaFoldDB" id="A5AIP7"/>
<evidence type="ECO:0000256" key="1">
    <source>
        <dbReference type="ARBA" id="ARBA00004123"/>
    </source>
</evidence>
<keyword evidence="4" id="KW-0520">NAD</keyword>
<organism evidence="8">
    <name type="scientific">Vitis vinifera</name>
    <name type="common">Grape</name>
    <dbReference type="NCBI Taxonomy" id="29760"/>
    <lineage>
        <taxon>Eukaryota</taxon>
        <taxon>Viridiplantae</taxon>
        <taxon>Streptophyta</taxon>
        <taxon>Embryophyta</taxon>
        <taxon>Tracheophyta</taxon>
        <taxon>Spermatophyta</taxon>
        <taxon>Magnoliopsida</taxon>
        <taxon>eudicotyledons</taxon>
        <taxon>Gunneridae</taxon>
        <taxon>Pentapetalae</taxon>
        <taxon>rosids</taxon>
        <taxon>Vitales</taxon>
        <taxon>Vitaceae</taxon>
        <taxon>Viteae</taxon>
        <taxon>Vitis</taxon>
    </lineage>
</organism>
<evidence type="ECO:0000256" key="6">
    <source>
        <dbReference type="ARBA" id="ARBA00061488"/>
    </source>
</evidence>
<dbReference type="GO" id="GO:0005737">
    <property type="term" value="C:cytoplasm"/>
    <property type="evidence" value="ECO:0007669"/>
    <property type="project" value="UniProtKB-SubCell"/>
</dbReference>
<dbReference type="GO" id="GO:0043068">
    <property type="term" value="P:positive regulation of programmed cell death"/>
    <property type="evidence" value="ECO:0007669"/>
    <property type="project" value="UniProtKB-ARBA"/>
</dbReference>
<dbReference type="ExpressionAtlas" id="A5AIP7">
    <property type="expression patterns" value="baseline"/>
</dbReference>
<dbReference type="InterPro" id="IPR000157">
    <property type="entry name" value="TIR_dom"/>
</dbReference>
<keyword evidence="3" id="KW-0963">Cytoplasm</keyword>
<dbReference type="FunFam" id="3.40.50.10140:FF:000007">
    <property type="entry name" value="Disease resistance protein (TIR-NBS-LRR class)"/>
    <property type="match status" value="1"/>
</dbReference>
<dbReference type="GO" id="GO:0050832">
    <property type="term" value="P:defense response to fungus"/>
    <property type="evidence" value="ECO:0007669"/>
    <property type="project" value="UniProtKB-ARBA"/>
</dbReference>
<dbReference type="InterPro" id="IPR035897">
    <property type="entry name" value="Toll_tir_struct_dom_sf"/>
</dbReference>
<comment type="similarity">
    <text evidence="6">Belongs to the disease resistance TIR-NB-LRR family.</text>
</comment>
<evidence type="ECO:0000313" key="8">
    <source>
        <dbReference type="EMBL" id="CAN64588.1"/>
    </source>
</evidence>
<sequence length="259" mass="29739">MQFASHEQSPIPPQIATSLLNQGGEDYMPFNGGIATFLHATQPRIVHLEHHSSSLHPHSCHFEKDTIHAIVRKEPLDVFAAIYPLNESLAFEKENQIMASPSTSSHEGIYDVFLSFRGEDTRYHFTDHLYSALRDNGVHTFRDDEELERGDVIAPGLLKAIEQSRISIVVFSEKYAQSRWCLDELVKIIECMTERKQIVLPVFYHVDPSHVRKQMGSYGEAFADHEKDADLKKREKIQKWRTALTETSNLSGWHLRDNQ</sequence>
<evidence type="ECO:0000256" key="4">
    <source>
        <dbReference type="ARBA" id="ARBA00023027"/>
    </source>
</evidence>
<feature type="domain" description="TIR" evidence="7">
    <location>
        <begin position="108"/>
        <end position="259"/>
    </location>
</feature>
<reference evidence="8" key="1">
    <citation type="journal article" date="2007" name="PLoS ONE">
        <title>The first genome sequence of an elite grapevine cultivar (Pinot noir Vitis vinifera L.): coping with a highly heterozygous genome.</title>
        <authorList>
            <person name="Velasco R."/>
            <person name="Zharkikh A."/>
            <person name="Troggio M."/>
            <person name="Cartwright D.A."/>
            <person name="Cestaro A."/>
            <person name="Pruss D."/>
            <person name="Pindo M."/>
            <person name="FitzGerald L.M."/>
            <person name="Vezzulli S."/>
            <person name="Reid J."/>
            <person name="Malacarne G."/>
            <person name="Iliev D."/>
            <person name="Coppola G."/>
            <person name="Wardell B."/>
            <person name="Micheletti D."/>
            <person name="Macalma T."/>
            <person name="Facci M."/>
            <person name="Mitchell J.T."/>
            <person name="Perazzolli M."/>
            <person name="Eldredge G."/>
            <person name="Gatto P."/>
            <person name="Oyzerski R."/>
            <person name="Moretto M."/>
            <person name="Gutin N."/>
            <person name="Stefanini M."/>
            <person name="Chen Y."/>
            <person name="Segala C."/>
            <person name="Davenport C."/>
            <person name="Dematte L."/>
            <person name="Mraz A."/>
            <person name="Battilana J."/>
            <person name="Stormo K."/>
            <person name="Costa F."/>
            <person name="Tao Q."/>
            <person name="Si-Ammour A."/>
            <person name="Harkins T."/>
            <person name="Lackey A."/>
            <person name="Perbost C."/>
            <person name="Taillon B."/>
            <person name="Stella A."/>
            <person name="Solovyev V."/>
            <person name="Fawcett J.A."/>
            <person name="Sterck L."/>
            <person name="Vandepoele K."/>
            <person name="Grando S.M."/>
            <person name="Toppo S."/>
            <person name="Moser C."/>
            <person name="Lanchbury J."/>
            <person name="Bogden R."/>
            <person name="Skolnick M."/>
            <person name="Sgaramella V."/>
            <person name="Bhatnagar S.K."/>
            <person name="Fontana P."/>
            <person name="Gutin A."/>
            <person name="Van de Peer Y."/>
            <person name="Salamini F."/>
            <person name="Viola R."/>
        </authorList>
    </citation>
    <scope>NUCLEOTIDE SEQUENCE</scope>
</reference>
<dbReference type="Pfam" id="PF01582">
    <property type="entry name" value="TIR"/>
    <property type="match status" value="1"/>
</dbReference>
<accession>A5AIP7</accession>
<dbReference type="GO" id="GO:0005634">
    <property type="term" value="C:nucleus"/>
    <property type="evidence" value="ECO:0007669"/>
    <property type="project" value="UniProtKB-SubCell"/>
</dbReference>
<proteinExistence type="inferred from homology"/>
<dbReference type="SMART" id="SM00255">
    <property type="entry name" value="TIR"/>
    <property type="match status" value="1"/>
</dbReference>
<evidence type="ECO:0000259" key="7">
    <source>
        <dbReference type="PROSITE" id="PS50104"/>
    </source>
</evidence>
<dbReference type="PANTHER" id="PTHR32009">
    <property type="entry name" value="TMV RESISTANCE PROTEIN N-LIKE"/>
    <property type="match status" value="1"/>
</dbReference>
<evidence type="ECO:0000256" key="3">
    <source>
        <dbReference type="ARBA" id="ARBA00022490"/>
    </source>
</evidence>
<name>A5AIP7_VITVI</name>
<dbReference type="SUPFAM" id="SSF52200">
    <property type="entry name" value="Toll/Interleukin receptor TIR domain"/>
    <property type="match status" value="1"/>
</dbReference>
<protein>
    <recommendedName>
        <fullName evidence="7">TIR domain-containing protein</fullName>
    </recommendedName>
</protein>
<keyword evidence="5" id="KW-0539">Nucleus</keyword>
<dbReference type="PROSITE" id="PS50104">
    <property type="entry name" value="TIR"/>
    <property type="match status" value="1"/>
</dbReference>
<evidence type="ECO:0000256" key="2">
    <source>
        <dbReference type="ARBA" id="ARBA00004496"/>
    </source>
</evidence>
<dbReference type="EMBL" id="AM427653">
    <property type="protein sequence ID" value="CAN64588.1"/>
    <property type="molecule type" value="Genomic_DNA"/>
</dbReference>
<evidence type="ECO:0000256" key="5">
    <source>
        <dbReference type="ARBA" id="ARBA00023242"/>
    </source>
</evidence>